<dbReference type="PROSITE" id="PS01186">
    <property type="entry name" value="EGF_2"/>
    <property type="match status" value="3"/>
</dbReference>
<dbReference type="Gene3D" id="2.120.10.30">
    <property type="entry name" value="TolB, C-terminal domain"/>
    <property type="match status" value="2"/>
</dbReference>
<dbReference type="InterPro" id="IPR000742">
    <property type="entry name" value="EGF"/>
</dbReference>
<evidence type="ECO:0000256" key="4">
    <source>
        <dbReference type="ARBA" id="ARBA00022475"/>
    </source>
</evidence>
<keyword evidence="9" id="KW-0472">Membrane</keyword>
<keyword evidence="10 12" id="KW-1015">Disulfide bond</keyword>
<dbReference type="PROSITE" id="PS50026">
    <property type="entry name" value="EGF_3"/>
    <property type="match status" value="3"/>
</dbReference>
<evidence type="ECO:0000259" key="14">
    <source>
        <dbReference type="PROSITE" id="PS50026"/>
    </source>
</evidence>
<feature type="disulfide bond" evidence="12">
    <location>
        <begin position="301"/>
        <end position="311"/>
    </location>
</feature>
<feature type="compositionally biased region" description="Low complexity" evidence="13">
    <location>
        <begin position="10"/>
        <end position="27"/>
    </location>
</feature>
<feature type="region of interest" description="Disordered" evidence="13">
    <location>
        <begin position="965"/>
        <end position="990"/>
    </location>
</feature>
<dbReference type="EMBL" id="WVUK01000054">
    <property type="protein sequence ID" value="KAF7493978.1"/>
    <property type="molecule type" value="Genomic_DNA"/>
</dbReference>
<protein>
    <submittedName>
        <fullName evidence="15">Teneurin-m</fullName>
    </submittedName>
</protein>
<keyword evidence="6" id="KW-0812">Transmembrane</keyword>
<dbReference type="InterPro" id="IPR011042">
    <property type="entry name" value="6-blade_b-propeller_TolB-like"/>
</dbReference>
<dbReference type="FunFam" id="2.10.25.10:FF:000021">
    <property type="entry name" value="Teneurin transmembrane protein 2"/>
    <property type="match status" value="1"/>
</dbReference>
<dbReference type="PANTHER" id="PTHR11219:SF72">
    <property type="entry name" value="TENEURIN-M"/>
    <property type="match status" value="1"/>
</dbReference>
<dbReference type="InterPro" id="IPR056820">
    <property type="entry name" value="TEN_TTR-like"/>
</dbReference>
<dbReference type="Proteomes" id="UP000070412">
    <property type="component" value="Unassembled WGS sequence"/>
</dbReference>
<feature type="domain" description="EGF-like" evidence="14">
    <location>
        <begin position="133"/>
        <end position="165"/>
    </location>
</feature>
<evidence type="ECO:0000256" key="12">
    <source>
        <dbReference type="PROSITE-ProRule" id="PRU00076"/>
    </source>
</evidence>
<proteinExistence type="inferred from homology"/>
<dbReference type="OrthoDB" id="442731at2759"/>
<dbReference type="InterPro" id="IPR028916">
    <property type="entry name" value="Tox-GHH_dom"/>
</dbReference>
<dbReference type="InterPro" id="IPR056823">
    <property type="entry name" value="TEN-like_YD-shell"/>
</dbReference>
<dbReference type="PROSITE" id="PS00022">
    <property type="entry name" value="EGF_1"/>
    <property type="match status" value="4"/>
</dbReference>
<reference evidence="15" key="2">
    <citation type="submission" date="2020-01" db="EMBL/GenBank/DDBJ databases">
        <authorList>
            <person name="Korhonen P.K.K."/>
            <person name="Guangxu M.G."/>
            <person name="Wang T.W."/>
            <person name="Stroehlein A.J.S."/>
            <person name="Young N.D."/>
            <person name="Ang C.-S.A."/>
            <person name="Fernando D.W.F."/>
            <person name="Lu H.L."/>
            <person name="Taylor S.T."/>
            <person name="Ehtesham M.E.M."/>
            <person name="Najaraj S.H.N."/>
            <person name="Harsha G.H.G."/>
            <person name="Madugundu A.M."/>
            <person name="Renuse S.R."/>
            <person name="Holt D.H."/>
            <person name="Pandey A.P."/>
            <person name="Papenfuss A.P."/>
            <person name="Gasser R.B.G."/>
            <person name="Fischer K.F."/>
        </authorList>
    </citation>
    <scope>NUCLEOTIDE SEQUENCE</scope>
    <source>
        <strain evidence="15">SSS_KF_BRIS2020</strain>
    </source>
</reference>
<feature type="domain" description="EGF-like" evidence="14">
    <location>
        <begin position="69"/>
        <end position="100"/>
    </location>
</feature>
<feature type="compositionally biased region" description="Low complexity" evidence="13">
    <location>
        <begin position="1379"/>
        <end position="1390"/>
    </location>
</feature>
<dbReference type="Pfam" id="PF15636">
    <property type="entry name" value="Tox-GHH"/>
    <property type="match status" value="1"/>
</dbReference>
<feature type="region of interest" description="Disordered" evidence="13">
    <location>
        <begin position="1379"/>
        <end position="1400"/>
    </location>
</feature>
<evidence type="ECO:0000256" key="6">
    <source>
        <dbReference type="ARBA" id="ARBA00022692"/>
    </source>
</evidence>
<dbReference type="SMART" id="SM00181">
    <property type="entry name" value="EGF"/>
    <property type="match status" value="8"/>
</dbReference>
<dbReference type="CDD" id="cd00054">
    <property type="entry name" value="EGF_CA"/>
    <property type="match status" value="2"/>
</dbReference>
<dbReference type="Pfam" id="PF25021">
    <property type="entry name" value="TEN_NHL"/>
    <property type="match status" value="1"/>
</dbReference>
<evidence type="ECO:0000256" key="2">
    <source>
        <dbReference type="ARBA" id="ARBA00004236"/>
    </source>
</evidence>
<keyword evidence="11" id="KW-0325">Glycoprotein</keyword>
<dbReference type="GO" id="GO:0005886">
    <property type="term" value="C:plasma membrane"/>
    <property type="evidence" value="ECO:0007669"/>
    <property type="project" value="UniProtKB-SubCell"/>
</dbReference>
<sequence>MYHQKRSKRSSNPSLSSSMTTTTTTQSNKAPSIIQKKFTKYLDNGIWFLTLYNDAPTFIDVQLDLNLANEELCPNNCRGHGVCVAGHCECDPGYQGESCEPLTCPILCSGHGQYLNGECVCINGWKGKECHLREDECEIPNCNGHGDCLDGICHCFNGYKGEHCENVDCVDPKCSGHGHCMSGICICGKGWKGSDCSEPDNEAIHCVSDCSGHGKFDPKQQQCVCDERWSGSDCSQERCDLDCGANGHCEDGECVCDDGWSGDKCLNRLCDPRCLEHGQCQNGSCICSKGWNGKHCSLVGCLNDCSGHGDCVRQNLQSNDELSWSCVCELGYAGIDCSVALESNCDDNIDNDKDGLIDCADPECCQSKKCESKQLCFSASDPQDILLRKQPPAITASFYQRMQFLIEEESVQSFAQKMAFNDSRAAVIRGQIVDSGGLGIPGVRVGVSTDPFLGFTMTRESGWFDLMINGGGSVPLHFHRDPFKSVQKVIMVPINKIVVLDKIVLTLDGQKSAPISEQFGSSGGNDGEQKKAPICFDHDYEKMKPIIVATWKQSFQNSYSIETTSILVESQIVQESIRIPGTGIHLLYHSSRSNGYLSTIELQLTPDKIEPTLRLVYLKISVEGLLFERTFEADPNILFTYAWNRRNVYRQKVYGLALATIHVGYQYNNCANIIWEVQTVELAGHDMPISEIGGWNIDVHHRYNFHEGILQKGDGSNVYLKKQSKLLTTSVGDGQQRPLHCSYCNGVGKDQRLLAPVALASGPDGSLYIGDFNLIRRLRSDGSIATVVELSESSVAYKYHLAVGSVDGKLYFSDPEKHQIFRVINLESPSDPRNNLEVFVGTGVKCLPGDRNACGDGRSATEAKLSYPKGIVVSPTGELYIADGTNIRMVDTFGIIHTLIGDHYHKSHWKPISCSGSTPINKLVLRWPTQLAISPLDKTLHILDDHMILKVTNDKRITIVAGRPSHCPSYNHQHHHRQSSINDSDDKKDSTDIKDPLATQVYLETPQAIAFSPNGDLFVAESDSQSINRVRVVSVLDQRISRFVGADMDCSCMEITCQCYSPDDLLAVNAHLSTISSIAVTPDGQVHISDQENLRIRTVYSPLPQPNPSTGEYEIVWPETQEVYVFNRHGQHIQTKSALTNTLIYSFAYNVNTINGKISSVTDAAGNKIYILRDYSNQVKSIENSLGDKFRLTMTRQGLLASFQTPSNYAIKFNYQGNLDALLASRSDSYGKSILYKYDENGRVIQIILPTGDSMKLKNRLAFDGTKKLTVSYNDQDLMRLDVSDRDVTLNQFQSDETSLQLERLGSSQSSSKGLSRKLSLRKRDTSHIEIESTSSPIIADSWHKMSELWPLPTTMRIVYNAENMKRIEWRYFVKRNAGTSTNSSNNGSTVKNRTKPPLTSIGRKLKLNSNIILSVEFEKDSNQQTVLDHSNRQILQISYDQVSRPIKFVSNHNLTSVAMEYDRFGRLSTWKRGHLSLQVDYDLKGRVLSVKHGDGALTEFKYADTTFGPTEIIKPGGVNRYLLQYDDHGGLAAITTPSGYRNELYRQISLGFYKLLFLPSGFHNPFTIQYDEWGRSITKLLPNNFGRQVTLYNSLGLLEFELCGQERTEYLYHSGSDLIKAINKIASENFDYKIELRHQGSLMKEERYRFNSRSELLNYKLRYKYDGFGHCNEIEFELQGRASETMRLKYSSTTGMEEGVDGFIFKRHNANIIQIGDERLLKTIATDSYGRLVGITFSVWNKELFSQVIHYEDRRSRISQSRIKYGSSYWHSNYSYQMDGSLESIVSNGSPTSSSPTQSLMVTKRSRFSYDIDGNLITMIENEKELKIRRDEAGRARNFGDQIDDLYMIDERGFTISRTSSNKFQWNAKGQLINVVVKSETGQQQDLLITYHYDHRDRLMSRFVSIHNGNNNNNSPKNILNRTQFVYDQIRPNLISYCIIDQRVIGFTYDQNNHLISMTIEGTKFYVASDHLGSPVAVYSTDGVLIKEIQRNVWGRILKDSNPSFWLPIDFQGSIRDPLLNLNHFDGDRVYDASIAQWLTPNWNHLSSKNLFDLVHLYRFRQNDPINPKDFVRKMDGDFGSLSMSTIESWLETYGYRMNHIFDAESYHQSSQRIDDRNHFDSIQNFLPIQTSLNIDTFLAQYNRISLMPSSKIKLPFDRIGKLDDTNQGFLSMHELAISTLPSPLSATLISRNQKETIVNAIEIEKNPLINSVLKNVLNDTYSLPFHLVHHHRDEFFFLQPKKYLDSQSSSSRDRIDYDFEQLTKLGSMINVTRNKESGSSSNSNSNGHNLASQLVINSGNLLLNIHYDQSFEDDLDRVIRIAHKKAIDEAWKRESYHLRHSMPGVMRFEWSNEEKKSLLHSGQVREYSGVEINNIERFPQLADDPTNLRFKRDPTNGSNLLNRKRRNHSHSRLKQRSLMDLFQMD</sequence>
<evidence type="ECO:0000256" key="8">
    <source>
        <dbReference type="ARBA" id="ARBA00022989"/>
    </source>
</evidence>
<evidence type="ECO:0000313" key="16">
    <source>
        <dbReference type="EnsemblMetazoa" id="KAF7493978.1"/>
    </source>
</evidence>
<dbReference type="PANTHER" id="PTHR11219">
    <property type="entry name" value="TENEURIN AND N-ACETYLGLUCOSAMINE-1-PHOSPHODIESTER ALPHA-N-ACETYLGLUCOSAMINIDASE"/>
    <property type="match status" value="1"/>
</dbReference>
<dbReference type="Pfam" id="PF23093">
    <property type="entry name" value="GBD_Tenm3"/>
    <property type="match status" value="1"/>
</dbReference>
<dbReference type="GO" id="GO:0008045">
    <property type="term" value="P:motor neuron axon guidance"/>
    <property type="evidence" value="ECO:0007669"/>
    <property type="project" value="TreeGrafter"/>
</dbReference>
<dbReference type="Pfam" id="PF25023">
    <property type="entry name" value="TEN_YD-shell"/>
    <property type="match status" value="1"/>
</dbReference>
<feature type="region of interest" description="Disordered" evidence="13">
    <location>
        <begin position="2387"/>
        <end position="2411"/>
    </location>
</feature>
<feature type="non-terminal residue" evidence="15">
    <location>
        <position position="1"/>
    </location>
</feature>
<evidence type="ECO:0000256" key="9">
    <source>
        <dbReference type="ARBA" id="ARBA00023136"/>
    </source>
</evidence>
<feature type="disulfide bond" evidence="12">
    <location>
        <begin position="90"/>
        <end position="99"/>
    </location>
</feature>
<comment type="caution">
    <text evidence="12">Lacks conserved residue(s) required for the propagation of feature annotation.</text>
</comment>
<keyword evidence="17" id="KW-1185">Reference proteome</keyword>
<dbReference type="FunFam" id="2.10.25.10:FF:000001">
    <property type="entry name" value="Tenascin C"/>
    <property type="match status" value="1"/>
</dbReference>
<dbReference type="InterPro" id="IPR008969">
    <property type="entry name" value="CarboxyPept-like_regulatory"/>
</dbReference>
<feature type="region of interest" description="Disordered" evidence="13">
    <location>
        <begin position="1"/>
        <end position="28"/>
    </location>
</feature>
<name>A0A834VHQ6_SARSC</name>
<comment type="similarity">
    <text evidence="3">Belongs to the tenascin family. Teneurin subfamily.</text>
</comment>
<evidence type="ECO:0000313" key="17">
    <source>
        <dbReference type="Proteomes" id="UP000070412"/>
    </source>
</evidence>
<evidence type="ECO:0000256" key="5">
    <source>
        <dbReference type="ARBA" id="ARBA00022536"/>
    </source>
</evidence>
<dbReference type="InterPro" id="IPR057627">
    <property type="entry name" value="FN-plug_TEN1-4"/>
</dbReference>
<evidence type="ECO:0000256" key="11">
    <source>
        <dbReference type="ARBA" id="ARBA00023180"/>
    </source>
</evidence>
<keyword evidence="5 12" id="KW-0245">EGF-like domain</keyword>
<dbReference type="SUPFAM" id="SSF49464">
    <property type="entry name" value="Carboxypeptidase regulatory domain-like"/>
    <property type="match status" value="1"/>
</dbReference>
<dbReference type="Pfam" id="PF25020">
    <property type="entry name" value="TTR_TEN1-4"/>
    <property type="match status" value="1"/>
</dbReference>
<dbReference type="InterPro" id="IPR057629">
    <property type="entry name" value="Teneurin1-4_GBD"/>
</dbReference>
<feature type="domain" description="EGF-like" evidence="14">
    <location>
        <begin position="297"/>
        <end position="338"/>
    </location>
</feature>
<comment type="subcellular location">
    <subcellularLocation>
        <location evidence="2">Cell membrane</location>
    </subcellularLocation>
    <subcellularLocation>
        <location evidence="1">Membrane</location>
        <topology evidence="1">Single-pass membrane protein</topology>
    </subcellularLocation>
</comment>
<organism evidence="15">
    <name type="scientific">Sarcoptes scabiei</name>
    <name type="common">Itch mite</name>
    <name type="synonym">Acarus scabiei</name>
    <dbReference type="NCBI Taxonomy" id="52283"/>
    <lineage>
        <taxon>Eukaryota</taxon>
        <taxon>Metazoa</taxon>
        <taxon>Ecdysozoa</taxon>
        <taxon>Arthropoda</taxon>
        <taxon>Chelicerata</taxon>
        <taxon>Arachnida</taxon>
        <taxon>Acari</taxon>
        <taxon>Acariformes</taxon>
        <taxon>Sarcoptiformes</taxon>
        <taxon>Astigmata</taxon>
        <taxon>Psoroptidia</taxon>
        <taxon>Sarcoptoidea</taxon>
        <taxon>Sarcoptidae</taxon>
        <taxon>Sarcoptinae</taxon>
        <taxon>Sarcoptes</taxon>
    </lineage>
</organism>
<reference evidence="17" key="1">
    <citation type="journal article" date="2020" name="PLoS Negl. Trop. Dis.">
        <title>High-quality nuclear genome for Sarcoptes scabiei-A critical resource for a neglected parasite.</title>
        <authorList>
            <person name="Korhonen P.K."/>
            <person name="Gasser R.B."/>
            <person name="Ma G."/>
            <person name="Wang T."/>
            <person name="Stroehlein A.J."/>
            <person name="Young N.D."/>
            <person name="Ang C.S."/>
            <person name="Fernando D.D."/>
            <person name="Lu H.C."/>
            <person name="Taylor S."/>
            <person name="Reynolds S.L."/>
            <person name="Mofiz E."/>
            <person name="Najaraj S.H."/>
            <person name="Gowda H."/>
            <person name="Madugundu A."/>
            <person name="Renuse S."/>
            <person name="Holt D."/>
            <person name="Pandey A."/>
            <person name="Papenfuss A.T."/>
            <person name="Fischer K."/>
        </authorList>
    </citation>
    <scope>NUCLEOTIDE SEQUENCE [LARGE SCALE GENOMIC DNA]</scope>
</reference>
<dbReference type="Pfam" id="PF24329">
    <property type="entry name" value="FN-plug_TEN1-4"/>
    <property type="match status" value="1"/>
</dbReference>
<keyword evidence="8" id="KW-1133">Transmembrane helix</keyword>
<dbReference type="Pfam" id="PF25024">
    <property type="entry name" value="EGF_TEN"/>
    <property type="match status" value="1"/>
</dbReference>
<feature type="disulfide bond" evidence="12">
    <location>
        <begin position="73"/>
        <end position="83"/>
    </location>
</feature>
<dbReference type="InterPro" id="IPR051216">
    <property type="entry name" value="Teneurin"/>
</dbReference>
<evidence type="ECO:0000256" key="7">
    <source>
        <dbReference type="ARBA" id="ARBA00022737"/>
    </source>
</evidence>
<evidence type="ECO:0000256" key="1">
    <source>
        <dbReference type="ARBA" id="ARBA00004167"/>
    </source>
</evidence>
<dbReference type="FunFam" id="2.10.25.10:FF:000013">
    <property type="entry name" value="Teneurin transmembrane protein 4"/>
    <property type="match status" value="1"/>
</dbReference>
<dbReference type="SUPFAM" id="SSF101898">
    <property type="entry name" value="NHL repeat"/>
    <property type="match status" value="2"/>
</dbReference>
<keyword evidence="7" id="KW-0677">Repeat</keyword>
<dbReference type="EnsemblMetazoa" id="SSS_222s_mrna">
    <property type="protein sequence ID" value="KAF7493978.1"/>
    <property type="gene ID" value="SSS_222"/>
</dbReference>
<dbReference type="InterPro" id="IPR056822">
    <property type="entry name" value="TEN_NHL"/>
</dbReference>
<dbReference type="GO" id="GO:0008038">
    <property type="term" value="P:neuron recognition"/>
    <property type="evidence" value="ECO:0007669"/>
    <property type="project" value="UniProtKB-ARBA"/>
</dbReference>
<gene>
    <name evidence="15" type="primary">SSS_222g</name>
    <name evidence="15" type="ORF">SSS_222</name>
</gene>
<reference evidence="16" key="3">
    <citation type="submission" date="2022-06" db="UniProtKB">
        <authorList>
            <consortium name="EnsemblMetazoa"/>
        </authorList>
    </citation>
    <scope>IDENTIFICATION</scope>
</reference>
<accession>A0A834VHQ6</accession>
<evidence type="ECO:0000256" key="13">
    <source>
        <dbReference type="SAM" id="MobiDB-lite"/>
    </source>
</evidence>
<keyword evidence="4" id="KW-1003">Cell membrane</keyword>
<dbReference type="Gene3D" id="2.180.10.10">
    <property type="entry name" value="RHS repeat-associated core"/>
    <property type="match status" value="1"/>
</dbReference>
<feature type="disulfide bond" evidence="12">
    <location>
        <begin position="328"/>
        <end position="337"/>
    </location>
</feature>
<feature type="disulfide bond" evidence="12">
    <location>
        <begin position="155"/>
        <end position="164"/>
    </location>
</feature>
<evidence type="ECO:0000256" key="10">
    <source>
        <dbReference type="ARBA" id="ARBA00023157"/>
    </source>
</evidence>
<dbReference type="Gene3D" id="2.10.25.10">
    <property type="entry name" value="Laminin"/>
    <property type="match status" value="8"/>
</dbReference>
<evidence type="ECO:0000313" key="15">
    <source>
        <dbReference type="EMBL" id="KAF7493978.1"/>
    </source>
</evidence>
<evidence type="ECO:0000256" key="3">
    <source>
        <dbReference type="ARBA" id="ARBA00009385"/>
    </source>
</evidence>